<feature type="domain" description="PAS" evidence="8">
    <location>
        <begin position="14"/>
        <end position="70"/>
    </location>
</feature>
<evidence type="ECO:0000259" key="8">
    <source>
        <dbReference type="PROSITE" id="PS50112"/>
    </source>
</evidence>
<keyword evidence="4" id="KW-0238">DNA-binding</keyword>
<dbReference type="SUPFAM" id="SSF52540">
    <property type="entry name" value="P-loop containing nucleoside triphosphate hydrolases"/>
    <property type="match status" value="1"/>
</dbReference>
<feature type="coiled-coil region" evidence="6">
    <location>
        <begin position="142"/>
        <end position="173"/>
    </location>
</feature>
<dbReference type="InterPro" id="IPR035965">
    <property type="entry name" value="PAS-like_dom_sf"/>
</dbReference>
<sequence length="503" mass="56196">MTQLPAIPPVFQQFEQQNQLILSAAGEGIYGVDAEGRATFVNPAAERILGWKAEELIGNNIHLAIHHSHNDGTDYCAQDCPIFAAFRDGSVRRVEDEVFWRRDGHPVPVEYTSTPIFDQGKRVGAVVIFRDVSERKTAQTKLHATMEALRLALEQVEQLKHKLELENAYLQQEISDTFSSQAIVGTSPAVQQINYQIQLVAPTVATVLVTGESGTGKELIARAIHRASDRNQRPLIRVNCAAIPPELFESEFFGHVRGAFSGAVSARMGRFEVADGGTLFLDEVGELPLALQGKLLRVLQDGEFERVGESITRKVDVRVITATNRDLKQGVENGTFREDLYFRLNVFPIRSVPLRERLEDIPLLVTHFLKASCQRFHKPLLKISLAQIQRLQEYHWPGNIRELENRIERQVILSQGDKLVLDDLPHHLIPHPQAVKTTSDTVTEQDCRQVQYQAMVDALARCGGKIYGADGAAQLLGIKPTTLSSRLKKSGINRQPFLMASLQ</sequence>
<dbReference type="InterPro" id="IPR001610">
    <property type="entry name" value="PAC"/>
</dbReference>
<dbReference type="InterPro" id="IPR003593">
    <property type="entry name" value="AAA+_ATPase"/>
</dbReference>
<dbReference type="SMART" id="SM00091">
    <property type="entry name" value="PAS"/>
    <property type="match status" value="1"/>
</dbReference>
<reference evidence="11" key="1">
    <citation type="submission" date="2017-05" db="EMBL/GenBank/DDBJ databases">
        <authorList>
            <person name="Barney B.M."/>
        </authorList>
    </citation>
    <scope>NUCLEOTIDE SEQUENCE [LARGE SCALE GENOMIC DNA]</scope>
    <source>
        <strain evidence="11">PSBB022</strain>
    </source>
</reference>
<protein>
    <submittedName>
        <fullName evidence="10">Fis family transcriptional regulator</fullName>
    </submittedName>
</protein>
<proteinExistence type="predicted"/>
<dbReference type="CDD" id="cd00130">
    <property type="entry name" value="PAS"/>
    <property type="match status" value="1"/>
</dbReference>
<dbReference type="STRING" id="1209072.GCA_000766945_01958"/>
<dbReference type="InterPro" id="IPR025943">
    <property type="entry name" value="Sigma_54_int_dom_ATP-bd_2"/>
</dbReference>
<dbReference type="InterPro" id="IPR000700">
    <property type="entry name" value="PAS-assoc_C"/>
</dbReference>
<dbReference type="InterPro" id="IPR000014">
    <property type="entry name" value="PAS"/>
</dbReference>
<dbReference type="PROSITE" id="PS50045">
    <property type="entry name" value="SIGMA54_INTERACT_4"/>
    <property type="match status" value="1"/>
</dbReference>
<evidence type="ECO:0000313" key="10">
    <source>
        <dbReference type="EMBL" id="OZY87539.1"/>
    </source>
</evidence>
<dbReference type="SMART" id="SM00086">
    <property type="entry name" value="PAC"/>
    <property type="match status" value="1"/>
</dbReference>
<dbReference type="FunFam" id="3.40.50.300:FF:000006">
    <property type="entry name" value="DNA-binding transcriptional regulator NtrC"/>
    <property type="match status" value="1"/>
</dbReference>
<evidence type="ECO:0000313" key="11">
    <source>
        <dbReference type="Proteomes" id="UP000216101"/>
    </source>
</evidence>
<dbReference type="RefSeq" id="WP_094985304.1">
    <property type="nucleotide sequence ID" value="NZ_NHNI01000001.1"/>
</dbReference>
<evidence type="ECO:0000256" key="6">
    <source>
        <dbReference type="SAM" id="Coils"/>
    </source>
</evidence>
<dbReference type="PROSITE" id="PS00676">
    <property type="entry name" value="SIGMA54_INTERACT_2"/>
    <property type="match status" value="1"/>
</dbReference>
<keyword evidence="1" id="KW-0547">Nucleotide-binding</keyword>
<name>A0A266QDU7_9GAMM</name>
<organism evidence="10 11">
    <name type="scientific">Cellvibrio mixtus</name>
    <dbReference type="NCBI Taxonomy" id="39650"/>
    <lineage>
        <taxon>Bacteria</taxon>
        <taxon>Pseudomonadati</taxon>
        <taxon>Pseudomonadota</taxon>
        <taxon>Gammaproteobacteria</taxon>
        <taxon>Cellvibrionales</taxon>
        <taxon>Cellvibrionaceae</taxon>
        <taxon>Cellvibrio</taxon>
    </lineage>
</organism>
<dbReference type="CDD" id="cd00009">
    <property type="entry name" value="AAA"/>
    <property type="match status" value="1"/>
</dbReference>
<dbReference type="InterPro" id="IPR002078">
    <property type="entry name" value="Sigma_54_int"/>
</dbReference>
<gene>
    <name evidence="10" type="ORF">CBP51_11370</name>
</gene>
<dbReference type="AlphaFoldDB" id="A0A266QDU7"/>
<feature type="domain" description="PAC" evidence="9">
    <location>
        <begin position="92"/>
        <end position="144"/>
    </location>
</feature>
<dbReference type="InterPro" id="IPR013767">
    <property type="entry name" value="PAS_fold"/>
</dbReference>
<dbReference type="PROSITE" id="PS00688">
    <property type="entry name" value="SIGMA54_INTERACT_3"/>
    <property type="match status" value="1"/>
</dbReference>
<evidence type="ECO:0000256" key="1">
    <source>
        <dbReference type="ARBA" id="ARBA00022741"/>
    </source>
</evidence>
<dbReference type="InterPro" id="IPR025944">
    <property type="entry name" value="Sigma_54_int_dom_CS"/>
</dbReference>
<dbReference type="NCBIfam" id="TIGR00229">
    <property type="entry name" value="sensory_box"/>
    <property type="match status" value="1"/>
</dbReference>
<dbReference type="SMART" id="SM00382">
    <property type="entry name" value="AAA"/>
    <property type="match status" value="1"/>
</dbReference>
<evidence type="ECO:0000256" key="2">
    <source>
        <dbReference type="ARBA" id="ARBA00022840"/>
    </source>
</evidence>
<dbReference type="InterPro" id="IPR058031">
    <property type="entry name" value="AAA_lid_NorR"/>
</dbReference>
<dbReference type="Gene3D" id="3.40.50.300">
    <property type="entry name" value="P-loop containing nucleotide triphosphate hydrolases"/>
    <property type="match status" value="1"/>
</dbReference>
<dbReference type="PANTHER" id="PTHR32071">
    <property type="entry name" value="TRANSCRIPTIONAL REGULATORY PROTEIN"/>
    <property type="match status" value="1"/>
</dbReference>
<dbReference type="InterPro" id="IPR027417">
    <property type="entry name" value="P-loop_NTPase"/>
</dbReference>
<keyword evidence="6" id="KW-0175">Coiled coil</keyword>
<dbReference type="Pfam" id="PF00158">
    <property type="entry name" value="Sigma54_activat"/>
    <property type="match status" value="1"/>
</dbReference>
<accession>A0A266QDU7</accession>
<evidence type="ECO:0000256" key="3">
    <source>
        <dbReference type="ARBA" id="ARBA00023015"/>
    </source>
</evidence>
<keyword evidence="11" id="KW-1185">Reference proteome</keyword>
<dbReference type="PROSITE" id="PS00675">
    <property type="entry name" value="SIGMA54_INTERACT_1"/>
    <property type="match status" value="1"/>
</dbReference>
<dbReference type="Pfam" id="PF00989">
    <property type="entry name" value="PAS"/>
    <property type="match status" value="1"/>
</dbReference>
<dbReference type="EMBL" id="NHNI01000001">
    <property type="protein sequence ID" value="OZY87539.1"/>
    <property type="molecule type" value="Genomic_DNA"/>
</dbReference>
<keyword evidence="3" id="KW-0805">Transcription regulation</keyword>
<keyword evidence="5" id="KW-0804">Transcription</keyword>
<feature type="domain" description="Sigma-54 factor interaction" evidence="7">
    <location>
        <begin position="183"/>
        <end position="412"/>
    </location>
</feature>
<comment type="caution">
    <text evidence="10">The sequence shown here is derived from an EMBL/GenBank/DDBJ whole genome shotgun (WGS) entry which is preliminary data.</text>
</comment>
<dbReference type="PANTHER" id="PTHR32071:SF117">
    <property type="entry name" value="PTS-DEPENDENT DIHYDROXYACETONE KINASE OPERON REGULATORY PROTEIN-RELATED"/>
    <property type="match status" value="1"/>
</dbReference>
<dbReference type="Pfam" id="PF25601">
    <property type="entry name" value="AAA_lid_14"/>
    <property type="match status" value="1"/>
</dbReference>
<evidence type="ECO:0000256" key="5">
    <source>
        <dbReference type="ARBA" id="ARBA00023163"/>
    </source>
</evidence>
<dbReference type="Gene3D" id="1.10.10.60">
    <property type="entry name" value="Homeodomain-like"/>
    <property type="match status" value="1"/>
</dbReference>
<dbReference type="PROSITE" id="PS50113">
    <property type="entry name" value="PAC"/>
    <property type="match status" value="1"/>
</dbReference>
<dbReference type="InterPro" id="IPR025662">
    <property type="entry name" value="Sigma_54_int_dom_ATP-bd_1"/>
</dbReference>
<evidence type="ECO:0000259" key="7">
    <source>
        <dbReference type="PROSITE" id="PS50045"/>
    </source>
</evidence>
<dbReference type="Proteomes" id="UP000216101">
    <property type="component" value="Unassembled WGS sequence"/>
</dbReference>
<dbReference type="GO" id="GO:0005524">
    <property type="term" value="F:ATP binding"/>
    <property type="evidence" value="ECO:0007669"/>
    <property type="project" value="UniProtKB-KW"/>
</dbReference>
<dbReference type="Gene3D" id="3.30.450.20">
    <property type="entry name" value="PAS domain"/>
    <property type="match status" value="1"/>
</dbReference>
<evidence type="ECO:0000259" key="9">
    <source>
        <dbReference type="PROSITE" id="PS50113"/>
    </source>
</evidence>
<keyword evidence="2" id="KW-0067">ATP-binding</keyword>
<dbReference type="GO" id="GO:0003677">
    <property type="term" value="F:DNA binding"/>
    <property type="evidence" value="ECO:0007669"/>
    <property type="project" value="UniProtKB-KW"/>
</dbReference>
<dbReference type="SUPFAM" id="SSF55785">
    <property type="entry name" value="PYP-like sensor domain (PAS domain)"/>
    <property type="match status" value="1"/>
</dbReference>
<dbReference type="Gene3D" id="1.10.8.60">
    <property type="match status" value="1"/>
</dbReference>
<dbReference type="PROSITE" id="PS50112">
    <property type="entry name" value="PAS"/>
    <property type="match status" value="1"/>
</dbReference>
<evidence type="ECO:0000256" key="4">
    <source>
        <dbReference type="ARBA" id="ARBA00023125"/>
    </source>
</evidence>
<dbReference type="GO" id="GO:0006355">
    <property type="term" value="P:regulation of DNA-templated transcription"/>
    <property type="evidence" value="ECO:0007669"/>
    <property type="project" value="InterPro"/>
</dbReference>